<proteinExistence type="predicted"/>
<comment type="caution">
    <text evidence="3">The sequence shown here is derived from an EMBL/GenBank/DDBJ whole genome shotgun (WGS) entry which is preliminary data.</text>
</comment>
<organism evidence="3 4">
    <name type="scientific">Candidatus Portnoybacteria bacterium CG11_big_fil_rev_8_21_14_0_20_40_15</name>
    <dbReference type="NCBI Taxonomy" id="1974817"/>
    <lineage>
        <taxon>Bacteria</taxon>
        <taxon>Candidatus Portnoyibacteriota</taxon>
    </lineage>
</organism>
<sequence length="402" mass="45318">MNRKKILFLITQSVSGGAQKYVFDLATNLDKQKYEVAVAAGGDGELFDKLKDADIQIFKRKCLKRPICPTCDVEAYFKLKKLFKEWQPDILHLNSSKVSILGSLAARTLRLRSGHKMKVIYTVHGTVFQPPFSSLTSKFFLWLEKWTAKYKDKIICVSERDRHLWLKYNVAPAEKLVTIHNGIDLDIDFLPKEQARQKLFEKNPSSPPFNNSSSSTPPFNKGGLGGISIVGFIGYFYPDKNLVTLIKAANLILNSEKLKEKKIIFAIIGSGPQEKSLKLQVKSLKLEDKILFLDALPEAHKYLKAFDVFTQPSIKEGLPYAILQAMAAGIPIVASNVGGIPEMITDNFNGFLIKPRDSEALAERILQILENSNLAQQFSQNSLEKIKDFSLGKMIRQTQEQY</sequence>
<dbReference type="SUPFAM" id="SSF53756">
    <property type="entry name" value="UDP-Glycosyltransferase/glycogen phosphorylase"/>
    <property type="match status" value="1"/>
</dbReference>
<accession>A0A2H0KSU6</accession>
<dbReference type="GO" id="GO:0016757">
    <property type="term" value="F:glycosyltransferase activity"/>
    <property type="evidence" value="ECO:0007669"/>
    <property type="project" value="InterPro"/>
</dbReference>
<gene>
    <name evidence="3" type="ORF">COV84_02640</name>
</gene>
<reference evidence="3 4" key="1">
    <citation type="submission" date="2017-09" db="EMBL/GenBank/DDBJ databases">
        <title>Depth-based differentiation of microbial function through sediment-hosted aquifers and enrichment of novel symbionts in the deep terrestrial subsurface.</title>
        <authorList>
            <person name="Probst A.J."/>
            <person name="Ladd B."/>
            <person name="Jarett J.K."/>
            <person name="Geller-Mcgrath D.E."/>
            <person name="Sieber C.M."/>
            <person name="Emerson J.B."/>
            <person name="Anantharaman K."/>
            <person name="Thomas B.C."/>
            <person name="Malmstrom R."/>
            <person name="Stieglmeier M."/>
            <person name="Klingl A."/>
            <person name="Woyke T."/>
            <person name="Ryan C.M."/>
            <person name="Banfield J.F."/>
        </authorList>
    </citation>
    <scope>NUCLEOTIDE SEQUENCE [LARGE SCALE GENOMIC DNA]</scope>
    <source>
        <strain evidence="3">CG11_big_fil_rev_8_21_14_0_20_40_15</strain>
    </source>
</reference>
<dbReference type="EMBL" id="PCVO01000038">
    <property type="protein sequence ID" value="PIQ75177.1"/>
    <property type="molecule type" value="Genomic_DNA"/>
</dbReference>
<evidence type="ECO:0000259" key="1">
    <source>
        <dbReference type="Pfam" id="PF00534"/>
    </source>
</evidence>
<dbReference type="CDD" id="cd03808">
    <property type="entry name" value="GT4_CapM-like"/>
    <property type="match status" value="1"/>
</dbReference>
<dbReference type="Proteomes" id="UP000229317">
    <property type="component" value="Unassembled WGS sequence"/>
</dbReference>
<dbReference type="InterPro" id="IPR028098">
    <property type="entry name" value="Glyco_trans_4-like_N"/>
</dbReference>
<dbReference type="Pfam" id="PF13439">
    <property type="entry name" value="Glyco_transf_4"/>
    <property type="match status" value="1"/>
</dbReference>
<dbReference type="PANTHER" id="PTHR12526:SF630">
    <property type="entry name" value="GLYCOSYLTRANSFERASE"/>
    <property type="match status" value="1"/>
</dbReference>
<evidence type="ECO:0000313" key="3">
    <source>
        <dbReference type="EMBL" id="PIQ75177.1"/>
    </source>
</evidence>
<feature type="domain" description="Glycosyltransferase subfamily 4-like N-terminal" evidence="2">
    <location>
        <begin position="16"/>
        <end position="186"/>
    </location>
</feature>
<name>A0A2H0KSU6_9BACT</name>
<dbReference type="PANTHER" id="PTHR12526">
    <property type="entry name" value="GLYCOSYLTRANSFERASE"/>
    <property type="match status" value="1"/>
</dbReference>
<evidence type="ECO:0008006" key="5">
    <source>
        <dbReference type="Google" id="ProtNLM"/>
    </source>
</evidence>
<evidence type="ECO:0000313" key="4">
    <source>
        <dbReference type="Proteomes" id="UP000229317"/>
    </source>
</evidence>
<protein>
    <recommendedName>
        <fullName evidence="5">Glycosyl transferase family 1</fullName>
    </recommendedName>
</protein>
<feature type="domain" description="Glycosyl transferase family 1" evidence="1">
    <location>
        <begin position="229"/>
        <end position="382"/>
    </location>
</feature>
<dbReference type="Pfam" id="PF00534">
    <property type="entry name" value="Glycos_transf_1"/>
    <property type="match status" value="1"/>
</dbReference>
<dbReference type="AlphaFoldDB" id="A0A2H0KSU6"/>
<dbReference type="Gene3D" id="3.40.50.2000">
    <property type="entry name" value="Glycogen Phosphorylase B"/>
    <property type="match status" value="2"/>
</dbReference>
<dbReference type="InterPro" id="IPR001296">
    <property type="entry name" value="Glyco_trans_1"/>
</dbReference>
<evidence type="ECO:0000259" key="2">
    <source>
        <dbReference type="Pfam" id="PF13439"/>
    </source>
</evidence>